<feature type="chain" id="PRO_5015547617" evidence="3">
    <location>
        <begin position="28"/>
        <end position="362"/>
    </location>
</feature>
<keyword evidence="5" id="KW-0378">Hydrolase</keyword>
<evidence type="ECO:0000313" key="6">
    <source>
        <dbReference type="Proteomes" id="UP000237230"/>
    </source>
</evidence>
<sequence length="362" mass="38517">MASLNKYAPWALAITLALGGPCGVARAAYVDVLDLPARPSALAVHSALRDVAWAGDRLVAVGARGHIVYSDNQGQDWHQANVPVSADLNALAFPTPEDGWAVGNDGVILHSPDGGVNWAVQLDGRQIGALVAAHYQALAKAHPDDERWTQFAAEGQRLEEEGADKPFLGVCFVDARHGYAVGVFNLILRTDDGGASWVPMQDRTDNPQGLHLNAIRAVGDDLYVAGEQGLLLKWNTQQQRFVALPSPYQGSWFGILGKPGEVLAYGLRGHLARSLDGGQSWTEVDTGLGQSITAATLDNRGDYWLFSQAGHVLRSHDGGLSFALQAQVPLAPVAGALQARGNGTVLVGERGVRVLPARQDPQ</sequence>
<dbReference type="OrthoDB" id="9813892at2"/>
<feature type="domain" description="Photosynthesis system II assembly factor Ycf48/Hcf136-like" evidence="4">
    <location>
        <begin position="164"/>
        <end position="235"/>
    </location>
</feature>
<keyword evidence="1" id="KW-0602">Photosynthesis</keyword>
<reference evidence="5 6" key="2">
    <citation type="submission" date="2018-03" db="EMBL/GenBank/DDBJ databases">
        <title>Draft genome of Pseudomonas putida strain KH-21-114.</title>
        <authorList>
            <person name="Yoshizawa S."/>
            <person name="Khan N.H."/>
            <person name="Nishimura M."/>
            <person name="Chiura H.X."/>
            <person name="Ogura Y."/>
            <person name="Hayashi T."/>
            <person name="Kogure K."/>
        </authorList>
    </citation>
    <scope>NUCLEOTIDE SEQUENCE [LARGE SCALE GENOMIC DNA]</scope>
    <source>
        <strain evidence="5 6">KH-21-114</strain>
    </source>
</reference>
<dbReference type="Proteomes" id="UP000237230">
    <property type="component" value="Unassembled WGS sequence"/>
</dbReference>
<gene>
    <name evidence="5" type="ORF">BGP84_10910</name>
</gene>
<feature type="domain" description="Photosynthesis system II assembly factor Ycf48/Hcf136-like" evidence="4">
    <location>
        <begin position="42"/>
        <end position="123"/>
    </location>
</feature>
<dbReference type="EMBL" id="MINH01000019">
    <property type="protein sequence ID" value="POG10212.1"/>
    <property type="molecule type" value="Genomic_DNA"/>
</dbReference>
<accession>A0A2S3X3T1</accession>
<dbReference type="InterPro" id="IPR015943">
    <property type="entry name" value="WD40/YVTN_repeat-like_dom_sf"/>
</dbReference>
<name>A0A2S3X3T1_PSEPU</name>
<evidence type="ECO:0000256" key="1">
    <source>
        <dbReference type="ARBA" id="ARBA00022531"/>
    </source>
</evidence>
<protein>
    <submittedName>
        <fullName evidence="5">Glycosyl hydrolase</fullName>
    </submittedName>
</protein>
<reference evidence="5 6" key="1">
    <citation type="submission" date="2016-08" db="EMBL/GenBank/DDBJ databases">
        <authorList>
            <person name="Seilhamer J.J."/>
        </authorList>
    </citation>
    <scope>NUCLEOTIDE SEQUENCE [LARGE SCALE GENOMIC DNA]</scope>
    <source>
        <strain evidence="5 6">KH-21-114</strain>
    </source>
</reference>
<dbReference type="AlphaFoldDB" id="A0A2S3X3T1"/>
<proteinExistence type="predicted"/>
<dbReference type="InterPro" id="IPR036278">
    <property type="entry name" value="Sialidase_sf"/>
</dbReference>
<evidence type="ECO:0000259" key="4">
    <source>
        <dbReference type="Pfam" id="PF14870"/>
    </source>
</evidence>
<comment type="caution">
    <text evidence="5">The sequence shown here is derived from an EMBL/GenBank/DDBJ whole genome shotgun (WGS) entry which is preliminary data.</text>
</comment>
<evidence type="ECO:0000256" key="2">
    <source>
        <dbReference type="ARBA" id="ARBA00023276"/>
    </source>
</evidence>
<dbReference type="GO" id="GO:0009523">
    <property type="term" value="C:photosystem II"/>
    <property type="evidence" value="ECO:0007669"/>
    <property type="project" value="UniProtKB-KW"/>
</dbReference>
<organism evidence="5 6">
    <name type="scientific">Pseudomonas putida</name>
    <name type="common">Arthrobacter siderocapsulatus</name>
    <dbReference type="NCBI Taxonomy" id="303"/>
    <lineage>
        <taxon>Bacteria</taxon>
        <taxon>Pseudomonadati</taxon>
        <taxon>Pseudomonadota</taxon>
        <taxon>Gammaproteobacteria</taxon>
        <taxon>Pseudomonadales</taxon>
        <taxon>Pseudomonadaceae</taxon>
        <taxon>Pseudomonas</taxon>
    </lineage>
</organism>
<dbReference type="InterPro" id="IPR028203">
    <property type="entry name" value="PSII_CF48-like_dom"/>
</dbReference>
<dbReference type="PANTHER" id="PTHR47199">
    <property type="entry name" value="PHOTOSYSTEM II STABILITY/ASSEMBLY FACTOR HCF136, CHLOROPLASTIC"/>
    <property type="match status" value="1"/>
</dbReference>
<dbReference type="RefSeq" id="WP_103446993.1">
    <property type="nucleotide sequence ID" value="NZ_MINH01000019.1"/>
</dbReference>
<keyword evidence="3" id="KW-0732">Signal</keyword>
<dbReference type="GO" id="GO:0016787">
    <property type="term" value="F:hydrolase activity"/>
    <property type="evidence" value="ECO:0007669"/>
    <property type="project" value="UniProtKB-KW"/>
</dbReference>
<evidence type="ECO:0000256" key="3">
    <source>
        <dbReference type="SAM" id="SignalP"/>
    </source>
</evidence>
<dbReference type="SUPFAM" id="SSF50939">
    <property type="entry name" value="Sialidases"/>
    <property type="match status" value="1"/>
</dbReference>
<keyword evidence="2" id="KW-0604">Photosystem II</keyword>
<feature type="signal peptide" evidence="3">
    <location>
        <begin position="1"/>
        <end position="27"/>
    </location>
</feature>
<dbReference type="GO" id="GO:0015979">
    <property type="term" value="P:photosynthesis"/>
    <property type="evidence" value="ECO:0007669"/>
    <property type="project" value="UniProtKB-KW"/>
</dbReference>
<dbReference type="Gene3D" id="2.130.10.10">
    <property type="entry name" value="YVTN repeat-like/Quinoprotein amine dehydrogenase"/>
    <property type="match status" value="2"/>
</dbReference>
<evidence type="ECO:0000313" key="5">
    <source>
        <dbReference type="EMBL" id="POG10212.1"/>
    </source>
</evidence>
<dbReference type="PANTHER" id="PTHR47199:SF2">
    <property type="entry name" value="PHOTOSYSTEM II STABILITY_ASSEMBLY FACTOR HCF136, CHLOROPLASTIC"/>
    <property type="match status" value="1"/>
</dbReference>
<dbReference type="Pfam" id="PF14870">
    <property type="entry name" value="PSII_BNR"/>
    <property type="match status" value="2"/>
</dbReference>